<feature type="non-terminal residue" evidence="1">
    <location>
        <position position="40"/>
    </location>
</feature>
<dbReference type="AlphaFoldDB" id="A0A6V7H546"/>
<dbReference type="EMBL" id="CAJDYZ010007417">
    <property type="protein sequence ID" value="CAD1474274.1"/>
    <property type="molecule type" value="Genomic_DNA"/>
</dbReference>
<keyword evidence="2" id="KW-1185">Reference proteome</keyword>
<evidence type="ECO:0000313" key="2">
    <source>
        <dbReference type="Proteomes" id="UP000752696"/>
    </source>
</evidence>
<gene>
    <name evidence="1" type="ORF">MHI_LOCUS458759</name>
</gene>
<sequence>SVPLIKPKEEIKPMFGLFVQVKGDEDRFYVVGIRLCAGSL</sequence>
<evidence type="ECO:0000313" key="1">
    <source>
        <dbReference type="EMBL" id="CAD1474274.1"/>
    </source>
</evidence>
<accession>A0A6V7H546</accession>
<feature type="non-terminal residue" evidence="1">
    <location>
        <position position="1"/>
    </location>
</feature>
<name>A0A6V7H546_9HYME</name>
<organism evidence="1 2">
    <name type="scientific">Heterotrigona itama</name>
    <dbReference type="NCBI Taxonomy" id="395501"/>
    <lineage>
        <taxon>Eukaryota</taxon>
        <taxon>Metazoa</taxon>
        <taxon>Ecdysozoa</taxon>
        <taxon>Arthropoda</taxon>
        <taxon>Hexapoda</taxon>
        <taxon>Insecta</taxon>
        <taxon>Pterygota</taxon>
        <taxon>Neoptera</taxon>
        <taxon>Endopterygota</taxon>
        <taxon>Hymenoptera</taxon>
        <taxon>Apocrita</taxon>
        <taxon>Aculeata</taxon>
        <taxon>Apoidea</taxon>
        <taxon>Anthophila</taxon>
        <taxon>Apidae</taxon>
        <taxon>Heterotrigona</taxon>
    </lineage>
</organism>
<dbReference type="Proteomes" id="UP000752696">
    <property type="component" value="Unassembled WGS sequence"/>
</dbReference>
<proteinExistence type="predicted"/>
<reference evidence="1" key="1">
    <citation type="submission" date="2020-07" db="EMBL/GenBank/DDBJ databases">
        <authorList>
            <person name="Nazaruddin N."/>
        </authorList>
    </citation>
    <scope>NUCLEOTIDE SEQUENCE</scope>
</reference>
<protein>
    <submittedName>
        <fullName evidence="1">Uncharacterized protein</fullName>
    </submittedName>
</protein>
<comment type="caution">
    <text evidence="1">The sequence shown here is derived from an EMBL/GenBank/DDBJ whole genome shotgun (WGS) entry which is preliminary data.</text>
</comment>